<evidence type="ECO:0000259" key="4">
    <source>
        <dbReference type="Pfam" id="PF12733"/>
    </source>
</evidence>
<feature type="compositionally biased region" description="Acidic residues" evidence="1">
    <location>
        <begin position="447"/>
        <end position="459"/>
    </location>
</feature>
<proteinExistence type="predicted"/>
<feature type="compositionally biased region" description="Acidic residues" evidence="1">
    <location>
        <begin position="533"/>
        <end position="545"/>
    </location>
</feature>
<evidence type="ECO:0000313" key="6">
    <source>
        <dbReference type="Proteomes" id="UP001299265"/>
    </source>
</evidence>
<feature type="compositionally biased region" description="Basic and acidic residues" evidence="1">
    <location>
        <begin position="427"/>
        <end position="440"/>
    </location>
</feature>
<feature type="compositionally biased region" description="Acidic residues" evidence="1">
    <location>
        <begin position="397"/>
        <end position="420"/>
    </location>
</feature>
<gene>
    <name evidence="5" type="ORF">LQE92_04135</name>
</gene>
<comment type="caution">
    <text evidence="5">The sequence shown here is derived from an EMBL/GenBank/DDBJ whole genome shotgun (WGS) entry which is preliminary data.</text>
</comment>
<feature type="compositionally biased region" description="Acidic residues" evidence="1">
    <location>
        <begin position="329"/>
        <end position="383"/>
    </location>
</feature>
<keyword evidence="2" id="KW-1133">Transmembrane helix</keyword>
<accession>A0AAP2RJ44</accession>
<evidence type="ECO:0000313" key="5">
    <source>
        <dbReference type="EMBL" id="MCD2491813.1"/>
    </source>
</evidence>
<evidence type="ECO:0000256" key="1">
    <source>
        <dbReference type="SAM" id="MobiDB-lite"/>
    </source>
</evidence>
<feature type="domain" description="Cadherin-like beta-sandwich-like" evidence="4">
    <location>
        <begin position="40"/>
        <end position="120"/>
    </location>
</feature>
<evidence type="ECO:0000256" key="2">
    <source>
        <dbReference type="SAM" id="Phobius"/>
    </source>
</evidence>
<dbReference type="Pfam" id="PF12733">
    <property type="entry name" value="Cadherin-like"/>
    <property type="match status" value="1"/>
</dbReference>
<feature type="compositionally biased region" description="Basic and acidic residues" evidence="1">
    <location>
        <begin position="502"/>
        <end position="517"/>
    </location>
</feature>
<dbReference type="RefSeq" id="WP_231061722.1">
    <property type="nucleotide sequence ID" value="NZ_JAJNOR010000001.1"/>
</dbReference>
<feature type="compositionally biased region" description="Basic and acidic residues" evidence="1">
    <location>
        <begin position="483"/>
        <end position="492"/>
    </location>
</feature>
<feature type="region of interest" description="Disordered" evidence="1">
    <location>
        <begin position="121"/>
        <end position="175"/>
    </location>
</feature>
<dbReference type="EMBL" id="JAJNOR010000001">
    <property type="protein sequence ID" value="MCD2491813.1"/>
    <property type="molecule type" value="Genomic_DNA"/>
</dbReference>
<organism evidence="5 6">
    <name type="scientific">Lientehia hominis</name>
    <dbReference type="NCBI Taxonomy" id="2897778"/>
    <lineage>
        <taxon>Bacteria</taxon>
        <taxon>Bacillati</taxon>
        <taxon>Bacillota</taxon>
        <taxon>Clostridia</taxon>
        <taxon>Lachnospirales</taxon>
        <taxon>Lachnospiraceae</taxon>
        <taxon>Lientehia</taxon>
    </lineage>
</organism>
<keyword evidence="2" id="KW-0812">Transmembrane</keyword>
<dbReference type="AlphaFoldDB" id="A0AAP2RJ44"/>
<feature type="compositionally biased region" description="Polar residues" evidence="1">
    <location>
        <begin position="121"/>
        <end position="151"/>
    </location>
</feature>
<keyword evidence="6" id="KW-1185">Reference proteome</keyword>
<dbReference type="Proteomes" id="UP001299265">
    <property type="component" value="Unassembled WGS sequence"/>
</dbReference>
<name>A0AAP2RJ44_9FIRM</name>
<evidence type="ECO:0000256" key="3">
    <source>
        <dbReference type="SAM" id="SignalP"/>
    </source>
</evidence>
<feature type="transmembrane region" description="Helical" evidence="2">
    <location>
        <begin position="284"/>
        <end position="304"/>
    </location>
</feature>
<feature type="compositionally biased region" description="Low complexity" evidence="1">
    <location>
        <begin position="152"/>
        <end position="175"/>
    </location>
</feature>
<feature type="region of interest" description="Disordered" evidence="1">
    <location>
        <begin position="310"/>
        <end position="545"/>
    </location>
</feature>
<dbReference type="InterPro" id="IPR025883">
    <property type="entry name" value="Cadherin-like_domain"/>
</dbReference>
<reference evidence="5 6" key="1">
    <citation type="submission" date="2021-11" db="EMBL/GenBank/DDBJ databases">
        <title>Lacrimispora sp. nov. NSJ-141 isolated from human feces.</title>
        <authorList>
            <person name="Abdugheni R."/>
        </authorList>
    </citation>
    <scope>NUCLEOTIDE SEQUENCE [LARGE SCALE GENOMIC DNA]</scope>
    <source>
        <strain evidence="5 6">NSJ-141</strain>
    </source>
</reference>
<feature type="chain" id="PRO_5042848980" evidence="3">
    <location>
        <begin position="29"/>
        <end position="545"/>
    </location>
</feature>
<sequence>MEKKTKRIFSVLIICCILLFGMGITSFAAGTNGTNDASLASLEISPGTLSPEFSSEVYEYQVEVGADCDKLLVNAKTSDSGAKMVIAGNSGLKVGTNTVIINVTAADGVTTAKYTIQAVRSTGETRSSAAGNESTAAESSESQIANNPLVNSSAAAETGSAESQESQSSGAASAGTITTTGKTYTLSEPDASAVPDGFTAMDLKVGEQTIKVWKFPSEYDVEGFYLIYGSDEAGKTAFYIYDEAEGTVITAPDGILSAGQENEISQVQLQKAQEAYQKSMKNRMLIIIVLSVLCFILLIAFTAAMTRRRNGHGEDDFYDDGPRGGYGGEPDEDDHEEAGEEPYDEEPYDEEPYEEESYEEGSYEEEPYDEEPYDLDAEDEAAEEPTWASTEEHASELETDSAPAEEEEPYLEEVPEELSEEYMAGAENKDYQEEAVHEACEELPPQAEEEDDLDADFDLLEALLSDSVRSVKPDDAESIVNRAAEKAGKRPPEQPAPTPEKQTVREPEKRERKKPAEKNPAVKPQPARKPSQDLEDDDDFEIFDL</sequence>
<keyword evidence="3" id="KW-0732">Signal</keyword>
<keyword evidence="2" id="KW-0472">Membrane</keyword>
<feature type="signal peptide" evidence="3">
    <location>
        <begin position="1"/>
        <end position="28"/>
    </location>
</feature>
<protein>
    <submittedName>
        <fullName evidence="5">Cadherin-like beta sandwich domain-containing protein</fullName>
    </submittedName>
</protein>